<proteinExistence type="predicted"/>
<dbReference type="EMBL" id="VSSQ01016858">
    <property type="protein sequence ID" value="MPM58611.1"/>
    <property type="molecule type" value="Genomic_DNA"/>
</dbReference>
<evidence type="ECO:0000313" key="1">
    <source>
        <dbReference type="EMBL" id="MPM58611.1"/>
    </source>
</evidence>
<dbReference type="AlphaFoldDB" id="A0A645B215"/>
<comment type="caution">
    <text evidence="1">The sequence shown here is derived from an EMBL/GenBank/DDBJ whole genome shotgun (WGS) entry which is preliminary data.</text>
</comment>
<gene>
    <name evidence="1" type="ORF">SDC9_105443</name>
</gene>
<name>A0A645B215_9ZZZZ</name>
<accession>A0A645B215</accession>
<sequence>MGKHARGAAQHPFPLIGGNSAVHNIAAQNTEGKSGIVLRRSLQQAFPLAVLSRAGLHISHIQEGERRLLTLRRLEMADFAFRRFVSNPVIIGRAGSQAGKRRLLHRRAQRNTAGQFDVNGGNFFCARQGRARPIFHPAVRRVRFRLPGDGHGCFRVTRPGENDALRSRALRRPGCSAQKAEQQQHQHPLCPSSHRPFSLHIIFNEMRVGAGSGALRFNIV</sequence>
<organism evidence="1">
    <name type="scientific">bioreactor metagenome</name>
    <dbReference type="NCBI Taxonomy" id="1076179"/>
    <lineage>
        <taxon>unclassified sequences</taxon>
        <taxon>metagenomes</taxon>
        <taxon>ecological metagenomes</taxon>
    </lineage>
</organism>
<reference evidence="1" key="1">
    <citation type="submission" date="2019-08" db="EMBL/GenBank/DDBJ databases">
        <authorList>
            <person name="Kucharzyk K."/>
            <person name="Murdoch R.W."/>
            <person name="Higgins S."/>
            <person name="Loffler F."/>
        </authorList>
    </citation>
    <scope>NUCLEOTIDE SEQUENCE</scope>
</reference>
<protein>
    <submittedName>
        <fullName evidence="1">Uncharacterized protein</fullName>
    </submittedName>
</protein>